<dbReference type="CDD" id="cd06267">
    <property type="entry name" value="PBP1_LacI_sugar_binding-like"/>
    <property type="match status" value="1"/>
</dbReference>
<dbReference type="InterPro" id="IPR000843">
    <property type="entry name" value="HTH_LacI"/>
</dbReference>
<comment type="caution">
    <text evidence="5">The sequence shown here is derived from an EMBL/GenBank/DDBJ whole genome shotgun (WGS) entry which is preliminary data.</text>
</comment>
<keyword evidence="1" id="KW-0805">Transcription regulation</keyword>
<dbReference type="InterPro" id="IPR028082">
    <property type="entry name" value="Peripla_BP_I"/>
</dbReference>
<dbReference type="InterPro" id="IPR010982">
    <property type="entry name" value="Lambda_DNA-bd_dom_sf"/>
</dbReference>
<evidence type="ECO:0000256" key="3">
    <source>
        <dbReference type="ARBA" id="ARBA00023163"/>
    </source>
</evidence>
<dbReference type="SMART" id="SM00354">
    <property type="entry name" value="HTH_LACI"/>
    <property type="match status" value="1"/>
</dbReference>
<name>A0ABT9DD21_9CELL</name>
<keyword evidence="2 5" id="KW-0238">DNA-binding</keyword>
<dbReference type="SUPFAM" id="SSF53822">
    <property type="entry name" value="Periplasmic binding protein-like I"/>
    <property type="match status" value="1"/>
</dbReference>
<dbReference type="EMBL" id="JAUQYP010000002">
    <property type="protein sequence ID" value="MDO8108520.1"/>
    <property type="molecule type" value="Genomic_DNA"/>
</dbReference>
<evidence type="ECO:0000256" key="2">
    <source>
        <dbReference type="ARBA" id="ARBA00023125"/>
    </source>
</evidence>
<dbReference type="InterPro" id="IPR046335">
    <property type="entry name" value="LacI/GalR-like_sensor"/>
</dbReference>
<sequence>MTDLRRPRASAPTIRQVAAAAGVSRATASRVINGGHLVSPTTKAAVEAAIAELGFTPNPVARSLATRRTGSVALVVPEPNTRLLTDPFFGNIINGLSLALEEADLQMLLLIARDGSGTRRASRYLTTGHVDGAVVASHHRDDALNRELVASGLPSVFIGRPLDVEDAHYIDIDNVLGARLATEHLLGLGRRHVATIAGPADMTAGIDRLVGWRQAMESAGLPTDGIAYGDFTTNGGTYATEQLLAEHPELDAIFCASDVMAASALTVLSSHGRRVPEDVAVMGFDDLEVAESTRPPLSTVSQPVAQMAARAGRMLIDLIAHPDKEPEHALLTARVVLRASA</sequence>
<proteinExistence type="predicted"/>
<dbReference type="Proteomes" id="UP001232536">
    <property type="component" value="Unassembled WGS sequence"/>
</dbReference>
<reference evidence="5 6" key="1">
    <citation type="submission" date="2023-07" db="EMBL/GenBank/DDBJ databases">
        <title>Description of novel actinomycetes strains, isolated from tidal flat sediment.</title>
        <authorList>
            <person name="Lu C."/>
        </authorList>
    </citation>
    <scope>NUCLEOTIDE SEQUENCE [LARGE SCALE GENOMIC DNA]</scope>
    <source>
        <strain evidence="5 6">SYSU T00b441</strain>
    </source>
</reference>
<dbReference type="PANTHER" id="PTHR30146">
    <property type="entry name" value="LACI-RELATED TRANSCRIPTIONAL REPRESSOR"/>
    <property type="match status" value="1"/>
</dbReference>
<dbReference type="PANTHER" id="PTHR30146:SF109">
    <property type="entry name" value="HTH-TYPE TRANSCRIPTIONAL REGULATOR GALS"/>
    <property type="match status" value="1"/>
</dbReference>
<keyword evidence="3" id="KW-0804">Transcription</keyword>
<feature type="domain" description="HTH lacI-type" evidence="4">
    <location>
        <begin position="12"/>
        <end position="66"/>
    </location>
</feature>
<accession>A0ABT9DD21</accession>
<dbReference type="SUPFAM" id="SSF47413">
    <property type="entry name" value="lambda repressor-like DNA-binding domains"/>
    <property type="match status" value="1"/>
</dbReference>
<organism evidence="5 6">
    <name type="scientific">Actinotalea lenta</name>
    <dbReference type="NCBI Taxonomy" id="3064654"/>
    <lineage>
        <taxon>Bacteria</taxon>
        <taxon>Bacillati</taxon>
        <taxon>Actinomycetota</taxon>
        <taxon>Actinomycetes</taxon>
        <taxon>Micrococcales</taxon>
        <taxon>Cellulomonadaceae</taxon>
        <taxon>Actinotalea</taxon>
    </lineage>
</organism>
<dbReference type="CDD" id="cd01392">
    <property type="entry name" value="HTH_LacI"/>
    <property type="match status" value="1"/>
</dbReference>
<dbReference type="RefSeq" id="WP_304602216.1">
    <property type="nucleotide sequence ID" value="NZ_JAUQYO010000001.1"/>
</dbReference>
<dbReference type="PROSITE" id="PS50932">
    <property type="entry name" value="HTH_LACI_2"/>
    <property type="match status" value="1"/>
</dbReference>
<evidence type="ECO:0000313" key="6">
    <source>
        <dbReference type="Proteomes" id="UP001232536"/>
    </source>
</evidence>
<dbReference type="Gene3D" id="1.10.260.40">
    <property type="entry name" value="lambda repressor-like DNA-binding domains"/>
    <property type="match status" value="1"/>
</dbReference>
<evidence type="ECO:0000313" key="5">
    <source>
        <dbReference type="EMBL" id="MDO8108520.1"/>
    </source>
</evidence>
<dbReference type="GO" id="GO:0003677">
    <property type="term" value="F:DNA binding"/>
    <property type="evidence" value="ECO:0007669"/>
    <property type="project" value="UniProtKB-KW"/>
</dbReference>
<evidence type="ECO:0000256" key="1">
    <source>
        <dbReference type="ARBA" id="ARBA00023015"/>
    </source>
</evidence>
<dbReference type="Pfam" id="PF00356">
    <property type="entry name" value="LacI"/>
    <property type="match status" value="1"/>
</dbReference>
<keyword evidence="6" id="KW-1185">Reference proteome</keyword>
<gene>
    <name evidence="5" type="ORF">Q6348_15085</name>
</gene>
<evidence type="ECO:0000259" key="4">
    <source>
        <dbReference type="PROSITE" id="PS50932"/>
    </source>
</evidence>
<dbReference type="Pfam" id="PF13377">
    <property type="entry name" value="Peripla_BP_3"/>
    <property type="match status" value="1"/>
</dbReference>
<dbReference type="Gene3D" id="3.40.50.2300">
    <property type="match status" value="2"/>
</dbReference>
<protein>
    <submittedName>
        <fullName evidence="5">LacI family DNA-binding transcriptional regulator</fullName>
    </submittedName>
</protein>